<sequence>MIMKNLALRVPALSRLHRSRNTLLGERDTLAGELQQASNRLGEALATLDEAREFAGSLRASIASPFHHFHATFDAEEVVRRHAVQGLRPDARHLTNFLGVLIHPSFFPQILADRAGQIEPVPIPANWHADMAEWAAALHAVDLARDSFTVLELGCGWGCWMNNTGVAARRRGLEVRLLGVEGDRGHIGFAEEACATNGFAPSQVTLRHGIATAGSGVALFPRQSESSGSWALAPVFGATEEQRRQAAEAGTHDELPMVALEELLAPHPRIDLLHMDIQGGETDILRQCGPLLAEKVAYLVIGTHSRQIEGQIFEMLLAAGWKLEMERPAILRLEEQGPFVTVDGVQGWRNLALNP</sequence>
<dbReference type="InterPro" id="IPR029063">
    <property type="entry name" value="SAM-dependent_MTases_sf"/>
</dbReference>
<dbReference type="KEGG" id="rgi:RGI145_11265"/>
<dbReference type="InterPro" id="IPR006342">
    <property type="entry name" value="FkbM_mtfrase"/>
</dbReference>
<dbReference type="SUPFAM" id="SSF53335">
    <property type="entry name" value="S-adenosyl-L-methionine-dependent methyltransferases"/>
    <property type="match status" value="1"/>
</dbReference>
<dbReference type="AlphaFoldDB" id="A0A1L7AFM0"/>
<name>A0A1L7AFM0_9PROT</name>
<dbReference type="EMBL" id="CP015583">
    <property type="protein sequence ID" value="APT57597.1"/>
    <property type="molecule type" value="Genomic_DNA"/>
</dbReference>
<gene>
    <name evidence="2" type="ORF">RGI145_11265</name>
</gene>
<proteinExistence type="predicted"/>
<evidence type="ECO:0000259" key="1">
    <source>
        <dbReference type="Pfam" id="PF05050"/>
    </source>
</evidence>
<evidence type="ECO:0000313" key="3">
    <source>
        <dbReference type="Proteomes" id="UP000185494"/>
    </source>
</evidence>
<dbReference type="Gene3D" id="3.40.50.150">
    <property type="entry name" value="Vaccinia Virus protein VP39"/>
    <property type="match status" value="1"/>
</dbReference>
<accession>A0A1L7AFM0</accession>
<protein>
    <recommendedName>
        <fullName evidence="1">Methyltransferase FkbM domain-containing protein</fullName>
    </recommendedName>
</protein>
<dbReference type="Proteomes" id="UP000185494">
    <property type="component" value="Chromosome 1"/>
</dbReference>
<feature type="domain" description="Methyltransferase FkbM" evidence="1">
    <location>
        <begin position="223"/>
        <end position="301"/>
    </location>
</feature>
<evidence type="ECO:0000313" key="2">
    <source>
        <dbReference type="EMBL" id="APT57597.1"/>
    </source>
</evidence>
<organism evidence="2 3">
    <name type="scientific">Roseomonas gilardii</name>
    <dbReference type="NCBI Taxonomy" id="257708"/>
    <lineage>
        <taxon>Bacteria</taxon>
        <taxon>Pseudomonadati</taxon>
        <taxon>Pseudomonadota</taxon>
        <taxon>Alphaproteobacteria</taxon>
        <taxon>Acetobacterales</taxon>
        <taxon>Roseomonadaceae</taxon>
        <taxon>Roseomonas</taxon>
    </lineage>
</organism>
<dbReference type="STRING" id="257708.RGI145_11265"/>
<dbReference type="Pfam" id="PF05050">
    <property type="entry name" value="Methyltransf_21"/>
    <property type="match status" value="1"/>
</dbReference>
<reference evidence="2 3" key="1">
    <citation type="submission" date="2016-05" db="EMBL/GenBank/DDBJ databases">
        <title>Complete Genome and Methylome Analysis of Psychrotrophic Bacterial Isolates from Antarctic Lake Untersee.</title>
        <authorList>
            <person name="Fomenkov A."/>
            <person name="Akimov V.N."/>
            <person name="Vasilyeva L.V."/>
            <person name="Andersen D."/>
            <person name="Vincze T."/>
            <person name="Roberts R.J."/>
        </authorList>
    </citation>
    <scope>NUCLEOTIDE SEQUENCE [LARGE SCALE GENOMIC DNA]</scope>
    <source>
        <strain evidence="2 3">U14-5</strain>
    </source>
</reference>